<name>A0ABS7VEI2_9GAMM</name>
<dbReference type="Proteomes" id="UP000774958">
    <property type="component" value="Unassembled WGS sequence"/>
</dbReference>
<dbReference type="EMBL" id="JAIRBT010000026">
    <property type="protein sequence ID" value="MBZ6067757.1"/>
    <property type="molecule type" value="Genomic_DNA"/>
</dbReference>
<dbReference type="RefSeq" id="WP_060585976.1">
    <property type="nucleotide sequence ID" value="NZ_CP013067.1"/>
</dbReference>
<sequence>MRRWLWMVLLLALPLHAEVMVRDMFDAQGAAQTLRELYPDLGVSHLGSQLVVSGPAARLAEVKGTLDTLDRPPAMLNVAWRVVGETRDQGWQAGVAQGDLVLGAGSRHASSSGNWQVSGLSGKPVQLTLGSTRPVVLYGWRGERWVLLAEEREGIAAVPTLVGERVSVTVGTRNKVAGGDRLQQLSSEVSGRLGEWIELGAISQEGDASQLGTSLGQGSQALSQRLQIRVTLR</sequence>
<gene>
    <name evidence="1" type="ORF">LA374_16310</name>
</gene>
<reference evidence="1 2" key="1">
    <citation type="submission" date="2021-09" db="EMBL/GenBank/DDBJ databases">
        <title>Aeromonas schubertii isolated from Asian sea bass.</title>
        <authorList>
            <person name="Pinpimai K."/>
        </authorList>
    </citation>
    <scope>NUCLEOTIDE SEQUENCE [LARGE SCALE GENOMIC DNA]</scope>
    <source>
        <strain evidence="1 2">CHULA2021a</strain>
    </source>
</reference>
<protein>
    <recommendedName>
        <fullName evidence="3">NolW-like domain-containing protein</fullName>
    </recommendedName>
</protein>
<organism evidence="1 2">
    <name type="scientific">Aeromonas schubertii</name>
    <dbReference type="NCBI Taxonomy" id="652"/>
    <lineage>
        <taxon>Bacteria</taxon>
        <taxon>Pseudomonadati</taxon>
        <taxon>Pseudomonadota</taxon>
        <taxon>Gammaproteobacteria</taxon>
        <taxon>Aeromonadales</taxon>
        <taxon>Aeromonadaceae</taxon>
        <taxon>Aeromonas</taxon>
    </lineage>
</organism>
<accession>A0ABS7VEI2</accession>
<evidence type="ECO:0000313" key="1">
    <source>
        <dbReference type="EMBL" id="MBZ6067757.1"/>
    </source>
</evidence>
<comment type="caution">
    <text evidence="1">The sequence shown here is derived from an EMBL/GenBank/DDBJ whole genome shotgun (WGS) entry which is preliminary data.</text>
</comment>
<keyword evidence="2" id="KW-1185">Reference proteome</keyword>
<evidence type="ECO:0008006" key="3">
    <source>
        <dbReference type="Google" id="ProtNLM"/>
    </source>
</evidence>
<evidence type="ECO:0000313" key="2">
    <source>
        <dbReference type="Proteomes" id="UP000774958"/>
    </source>
</evidence>
<proteinExistence type="predicted"/>